<sequence>MGFQGRVYGGKCVQKSRIGCDYSPTSAAGDILVLLQRLVGAADDFKFQGQRDGRGEFKR</sequence>
<keyword evidence="2" id="KW-1185">Reference proteome</keyword>
<dbReference type="EnsemblProtists" id="HpaT807595">
    <property type="protein sequence ID" value="HpaP807595"/>
    <property type="gene ID" value="HpaG807595"/>
</dbReference>
<reference evidence="1" key="2">
    <citation type="submission" date="2015-06" db="UniProtKB">
        <authorList>
            <consortium name="EnsemblProtists"/>
        </authorList>
    </citation>
    <scope>IDENTIFICATION</scope>
    <source>
        <strain evidence="1">Emoy2</strain>
    </source>
</reference>
<dbReference type="InParanoid" id="M4BMF8"/>
<reference evidence="2" key="1">
    <citation type="journal article" date="2010" name="Science">
        <title>Signatures of adaptation to obligate biotrophy in the Hyaloperonospora arabidopsidis genome.</title>
        <authorList>
            <person name="Baxter L."/>
            <person name="Tripathy S."/>
            <person name="Ishaque N."/>
            <person name="Boot N."/>
            <person name="Cabral A."/>
            <person name="Kemen E."/>
            <person name="Thines M."/>
            <person name="Ah-Fong A."/>
            <person name="Anderson R."/>
            <person name="Badejoko W."/>
            <person name="Bittner-Eddy P."/>
            <person name="Boore J.L."/>
            <person name="Chibucos M.C."/>
            <person name="Coates M."/>
            <person name="Dehal P."/>
            <person name="Delehaunty K."/>
            <person name="Dong S."/>
            <person name="Downton P."/>
            <person name="Dumas B."/>
            <person name="Fabro G."/>
            <person name="Fronick C."/>
            <person name="Fuerstenberg S.I."/>
            <person name="Fulton L."/>
            <person name="Gaulin E."/>
            <person name="Govers F."/>
            <person name="Hughes L."/>
            <person name="Humphray S."/>
            <person name="Jiang R.H."/>
            <person name="Judelson H."/>
            <person name="Kamoun S."/>
            <person name="Kyung K."/>
            <person name="Meijer H."/>
            <person name="Minx P."/>
            <person name="Morris P."/>
            <person name="Nelson J."/>
            <person name="Phuntumart V."/>
            <person name="Qutob D."/>
            <person name="Rehmany A."/>
            <person name="Rougon-Cardoso A."/>
            <person name="Ryden P."/>
            <person name="Torto-Alalibo T."/>
            <person name="Studholme D."/>
            <person name="Wang Y."/>
            <person name="Win J."/>
            <person name="Wood J."/>
            <person name="Clifton S.W."/>
            <person name="Rogers J."/>
            <person name="Van den Ackerveken G."/>
            <person name="Jones J.D."/>
            <person name="McDowell J.M."/>
            <person name="Beynon J."/>
            <person name="Tyler B.M."/>
        </authorList>
    </citation>
    <scope>NUCLEOTIDE SEQUENCE [LARGE SCALE GENOMIC DNA]</scope>
    <source>
        <strain evidence="2">Emoy2</strain>
    </source>
</reference>
<organism evidence="1 2">
    <name type="scientific">Hyaloperonospora arabidopsidis (strain Emoy2)</name>
    <name type="common">Downy mildew agent</name>
    <name type="synonym">Peronospora arabidopsidis</name>
    <dbReference type="NCBI Taxonomy" id="559515"/>
    <lineage>
        <taxon>Eukaryota</taxon>
        <taxon>Sar</taxon>
        <taxon>Stramenopiles</taxon>
        <taxon>Oomycota</taxon>
        <taxon>Peronosporomycetes</taxon>
        <taxon>Peronosporales</taxon>
        <taxon>Peronosporaceae</taxon>
        <taxon>Hyaloperonospora</taxon>
    </lineage>
</organism>
<dbReference type="AlphaFoldDB" id="M4BMF8"/>
<name>M4BMF8_HYAAE</name>
<dbReference type="EMBL" id="JH598420">
    <property type="status" value="NOT_ANNOTATED_CDS"/>
    <property type="molecule type" value="Genomic_DNA"/>
</dbReference>
<proteinExistence type="predicted"/>
<dbReference type="VEuPathDB" id="FungiDB:HpaG807595"/>
<evidence type="ECO:0000313" key="1">
    <source>
        <dbReference type="EnsemblProtists" id="HpaP807595"/>
    </source>
</evidence>
<protein>
    <submittedName>
        <fullName evidence="1">Uncharacterized protein</fullName>
    </submittedName>
</protein>
<dbReference type="HOGENOM" id="CLU_2965779_0_0_1"/>
<evidence type="ECO:0000313" key="2">
    <source>
        <dbReference type="Proteomes" id="UP000011713"/>
    </source>
</evidence>
<accession>M4BMF8</accession>
<dbReference type="Proteomes" id="UP000011713">
    <property type="component" value="Unassembled WGS sequence"/>
</dbReference>